<feature type="domain" description="VWFA" evidence="2">
    <location>
        <begin position="91"/>
        <end position="292"/>
    </location>
</feature>
<dbReference type="CDD" id="cd01467">
    <property type="entry name" value="vWA_BatA_type"/>
    <property type="match status" value="1"/>
</dbReference>
<evidence type="ECO:0000313" key="3">
    <source>
        <dbReference type="EMBL" id="TXS93338.1"/>
    </source>
</evidence>
<dbReference type="InterPro" id="IPR050768">
    <property type="entry name" value="UPF0353/GerABKA_families"/>
</dbReference>
<dbReference type="AlphaFoldDB" id="A0A5C8ZXZ6"/>
<dbReference type="Proteomes" id="UP000321933">
    <property type="component" value="Unassembled WGS sequence"/>
</dbReference>
<keyword evidence="1" id="KW-0472">Membrane</keyword>
<dbReference type="PANTHER" id="PTHR22550:SF18">
    <property type="entry name" value="VWFA DOMAIN-CONTAINING PROTEIN"/>
    <property type="match status" value="1"/>
</dbReference>
<comment type="caution">
    <text evidence="3">The sequence shown here is derived from an EMBL/GenBank/DDBJ whole genome shotgun (WGS) entry which is preliminary data.</text>
</comment>
<evidence type="ECO:0000313" key="4">
    <source>
        <dbReference type="Proteomes" id="UP000321933"/>
    </source>
</evidence>
<dbReference type="InterPro" id="IPR002035">
    <property type="entry name" value="VWF_A"/>
</dbReference>
<reference evidence="3 4" key="1">
    <citation type="submission" date="2019-08" db="EMBL/GenBank/DDBJ databases">
        <title>Parahaliea maris sp. nov., isolated from the surface seawater.</title>
        <authorList>
            <person name="Liu Y."/>
        </authorList>
    </citation>
    <scope>NUCLEOTIDE SEQUENCE [LARGE SCALE GENOMIC DNA]</scope>
    <source>
        <strain evidence="3 4">S2-26</strain>
    </source>
</reference>
<protein>
    <submittedName>
        <fullName evidence="3">VWA domain-containing protein</fullName>
    </submittedName>
</protein>
<dbReference type="PROSITE" id="PS50234">
    <property type="entry name" value="VWFA"/>
    <property type="match status" value="1"/>
</dbReference>
<gene>
    <name evidence="3" type="ORF">FVW59_05725</name>
</gene>
<evidence type="ECO:0000256" key="1">
    <source>
        <dbReference type="SAM" id="Phobius"/>
    </source>
</evidence>
<dbReference type="Gene3D" id="3.40.50.410">
    <property type="entry name" value="von Willebrand factor, type A domain"/>
    <property type="match status" value="1"/>
</dbReference>
<dbReference type="PANTHER" id="PTHR22550">
    <property type="entry name" value="SPORE GERMINATION PROTEIN"/>
    <property type="match status" value="1"/>
</dbReference>
<dbReference type="InterPro" id="IPR033881">
    <property type="entry name" value="vWA_BatA_type"/>
</dbReference>
<feature type="transmembrane region" description="Helical" evidence="1">
    <location>
        <begin position="308"/>
        <end position="326"/>
    </location>
</feature>
<dbReference type="InterPro" id="IPR036465">
    <property type="entry name" value="vWFA_dom_sf"/>
</dbReference>
<organism evidence="3 4">
    <name type="scientific">Parahaliea aestuarii</name>
    <dbReference type="NCBI Taxonomy" id="1852021"/>
    <lineage>
        <taxon>Bacteria</taxon>
        <taxon>Pseudomonadati</taxon>
        <taxon>Pseudomonadota</taxon>
        <taxon>Gammaproteobacteria</taxon>
        <taxon>Cellvibrionales</taxon>
        <taxon>Halieaceae</taxon>
        <taxon>Parahaliea</taxon>
    </lineage>
</organism>
<keyword evidence="1" id="KW-1133">Transmembrane helix</keyword>
<accession>A0A5C8ZXZ6</accession>
<keyword evidence="4" id="KW-1185">Reference proteome</keyword>
<dbReference type="OrthoDB" id="6206554at2"/>
<name>A0A5C8ZXZ6_9GAMM</name>
<dbReference type="Pfam" id="PF00092">
    <property type="entry name" value="VWA"/>
    <property type="match status" value="1"/>
</dbReference>
<dbReference type="RefSeq" id="WP_148063274.1">
    <property type="nucleotide sequence ID" value="NZ_VRYZ01000002.1"/>
</dbReference>
<keyword evidence="1" id="KW-0812">Transmembrane</keyword>
<proteinExistence type="predicted"/>
<dbReference type="EMBL" id="VRYZ01000002">
    <property type="protein sequence ID" value="TXS93338.1"/>
    <property type="molecule type" value="Genomic_DNA"/>
</dbReference>
<evidence type="ECO:0000259" key="2">
    <source>
        <dbReference type="PROSITE" id="PS50234"/>
    </source>
</evidence>
<sequence>MIEWQWPWMLLLLPLPWLARRLLPRLDSQQIALSTPFFDQWQDLGAKGTAPSGRNWPLLACLYLLWLLLLLAAARPQWIGEAIELPNSGRDLMLAVDISGSMRMEDMIVGQRQLRRIDAVKAVGADFIVRREGDRLGLILFGSRAYVQSPLSFDTATVSGFLAEAQIGFAGQETAIGDAIGLAVKRLKERPAESRVLILLTDGQDTASSVQPLDAARLARDLGIRIYTIGIGADRLTLPGLFGSSFGSRQVNPSAELDEDSLKQMAELSGGRYFRARDPQELVGIYQILDQLEPVEQDATTYRPRQALGHWPLAGAVLLSFLLALWHCRRQGLFQRTTANSEAAA</sequence>
<dbReference type="SUPFAM" id="SSF53300">
    <property type="entry name" value="vWA-like"/>
    <property type="match status" value="1"/>
</dbReference>
<dbReference type="SMART" id="SM00327">
    <property type="entry name" value="VWA"/>
    <property type="match status" value="1"/>
</dbReference>